<evidence type="ECO:0008006" key="3">
    <source>
        <dbReference type="Google" id="ProtNLM"/>
    </source>
</evidence>
<dbReference type="AlphaFoldDB" id="A0A4S4MV88"/>
<keyword evidence="2" id="KW-1185">Reference proteome</keyword>
<dbReference type="OrthoDB" id="2798901at2759"/>
<sequence length="402" mass="45303">MEVVHARPAPTHINTDIHARIPTIDIPQEVSDIIVDLLSRDARSLKSSALISRQWRDRSQYHLHHTLKLDRKSNIPSLVDIYGDNLLPHYVRAISIDMMWGDFWSMIWGESWSSLLPIFHQFDGVRSLSLGRMGPISVAMHEFVSERFACLDSLSLTCVSVENFSTFSTFLNALPHLAHLALKDVHWSKAGGEVSPSVHRLRTLRLAFCTEQSVFVKWLMSVGEDKLRLESLSLTWYHDSDSLRAFVGFVGGHLQHLAFSYVFSDIFSRDWRQCPLDLSPNTGLRTLEFQQNIMAPHVWGSLSTVPEMLSSVASSRLTTLCLHLTNLEEEPVPYACLSTIDAILDKSPFISALAKVNLFTDVSLSPENGREHCMERIQCSIHSAMPKALKKGLLRIGCLSAK</sequence>
<evidence type="ECO:0000313" key="1">
    <source>
        <dbReference type="EMBL" id="THH30209.1"/>
    </source>
</evidence>
<dbReference type="SUPFAM" id="SSF52047">
    <property type="entry name" value="RNI-like"/>
    <property type="match status" value="1"/>
</dbReference>
<gene>
    <name evidence="1" type="ORF">EUX98_g3987</name>
</gene>
<dbReference type="Gene3D" id="3.80.10.10">
    <property type="entry name" value="Ribonuclease Inhibitor"/>
    <property type="match status" value="1"/>
</dbReference>
<dbReference type="EMBL" id="SGPM01000090">
    <property type="protein sequence ID" value="THH30209.1"/>
    <property type="molecule type" value="Genomic_DNA"/>
</dbReference>
<proteinExistence type="predicted"/>
<reference evidence="1 2" key="1">
    <citation type="submission" date="2019-02" db="EMBL/GenBank/DDBJ databases">
        <title>Genome sequencing of the rare red list fungi Antrodiella citrinella (Flaviporus citrinellus).</title>
        <authorList>
            <person name="Buettner E."/>
            <person name="Kellner H."/>
        </authorList>
    </citation>
    <scope>NUCLEOTIDE SEQUENCE [LARGE SCALE GENOMIC DNA]</scope>
    <source>
        <strain evidence="1 2">DSM 108506</strain>
    </source>
</reference>
<comment type="caution">
    <text evidence="1">The sequence shown here is derived from an EMBL/GenBank/DDBJ whole genome shotgun (WGS) entry which is preliminary data.</text>
</comment>
<protein>
    <recommendedName>
        <fullName evidence="3">F-box domain-containing protein</fullName>
    </recommendedName>
</protein>
<dbReference type="InterPro" id="IPR032675">
    <property type="entry name" value="LRR_dom_sf"/>
</dbReference>
<accession>A0A4S4MV88</accession>
<dbReference type="Proteomes" id="UP000308730">
    <property type="component" value="Unassembled WGS sequence"/>
</dbReference>
<organism evidence="1 2">
    <name type="scientific">Antrodiella citrinella</name>
    <dbReference type="NCBI Taxonomy" id="2447956"/>
    <lineage>
        <taxon>Eukaryota</taxon>
        <taxon>Fungi</taxon>
        <taxon>Dikarya</taxon>
        <taxon>Basidiomycota</taxon>
        <taxon>Agaricomycotina</taxon>
        <taxon>Agaricomycetes</taxon>
        <taxon>Polyporales</taxon>
        <taxon>Steccherinaceae</taxon>
        <taxon>Antrodiella</taxon>
    </lineage>
</organism>
<evidence type="ECO:0000313" key="2">
    <source>
        <dbReference type="Proteomes" id="UP000308730"/>
    </source>
</evidence>
<name>A0A4S4MV88_9APHY</name>